<dbReference type="PROSITE" id="PS51257">
    <property type="entry name" value="PROKAR_LIPOPROTEIN"/>
    <property type="match status" value="1"/>
</dbReference>
<accession>A0A4S1DZU2</accession>
<evidence type="ECO:0000313" key="2">
    <source>
        <dbReference type="EMBL" id="TGV03555.1"/>
    </source>
</evidence>
<dbReference type="InterPro" id="IPR032168">
    <property type="entry name" value="DUF5004"/>
</dbReference>
<sequence>MKKTNILMSSLVVIALLIVGCSDDDDSNCTQDLTGELSNSETAFAHKWVLAEIVSEKEIDLTDDSEDNPNTNLFEQYGACEKDAFYNFNSDRSYTFEQGVTASNCSNKQTSTGTWKLTNNTLLTLVSFCNMRVINIEINTDDTSFFIEDNFNVTDVKGNRINSNITFTYNKVAI</sequence>
<comment type="caution">
    <text evidence="2">The sequence shown here is derived from an EMBL/GenBank/DDBJ whole genome shotgun (WGS) entry which is preliminary data.</text>
</comment>
<gene>
    <name evidence="2" type="ORF">EM932_05860</name>
</gene>
<feature type="signal peptide" evidence="1">
    <location>
        <begin position="1"/>
        <end position="24"/>
    </location>
</feature>
<dbReference type="EMBL" id="SRSO01000006">
    <property type="protein sequence ID" value="TGV03555.1"/>
    <property type="molecule type" value="Genomic_DNA"/>
</dbReference>
<keyword evidence="1" id="KW-0732">Signal</keyword>
<reference evidence="2 3" key="1">
    <citation type="submission" date="2019-04" db="EMBL/GenBank/DDBJ databases">
        <authorList>
            <person name="Liu A."/>
        </authorList>
    </citation>
    <scope>NUCLEOTIDE SEQUENCE [LARGE SCALE GENOMIC DNA]</scope>
    <source>
        <strain evidence="2 3">RZ03</strain>
    </source>
</reference>
<organism evidence="2 3">
    <name type="scientific">Flavivirga rizhaonensis</name>
    <dbReference type="NCBI Taxonomy" id="2559571"/>
    <lineage>
        <taxon>Bacteria</taxon>
        <taxon>Pseudomonadati</taxon>
        <taxon>Bacteroidota</taxon>
        <taxon>Flavobacteriia</taxon>
        <taxon>Flavobacteriales</taxon>
        <taxon>Flavobacteriaceae</taxon>
        <taxon>Flavivirga</taxon>
    </lineage>
</organism>
<proteinExistence type="predicted"/>
<name>A0A4S1DZU2_9FLAO</name>
<protein>
    <submittedName>
        <fullName evidence="2">DUF5004 domain-containing protein</fullName>
    </submittedName>
</protein>
<dbReference type="RefSeq" id="WP_135876249.1">
    <property type="nucleotide sequence ID" value="NZ_SRSO01000006.1"/>
</dbReference>
<dbReference type="Pfam" id="PF16395">
    <property type="entry name" value="DUF5004"/>
    <property type="match status" value="1"/>
</dbReference>
<dbReference type="AlphaFoldDB" id="A0A4S1DZU2"/>
<evidence type="ECO:0000313" key="3">
    <source>
        <dbReference type="Proteomes" id="UP000307602"/>
    </source>
</evidence>
<evidence type="ECO:0000256" key="1">
    <source>
        <dbReference type="SAM" id="SignalP"/>
    </source>
</evidence>
<feature type="chain" id="PRO_5020924218" evidence="1">
    <location>
        <begin position="25"/>
        <end position="174"/>
    </location>
</feature>
<dbReference type="OrthoDB" id="1447101at2"/>
<dbReference type="Proteomes" id="UP000307602">
    <property type="component" value="Unassembled WGS sequence"/>
</dbReference>
<keyword evidence="3" id="KW-1185">Reference proteome</keyword>